<organism evidence="1 2">
    <name type="scientific">Pseudopedobacter beijingensis</name>
    <dbReference type="NCBI Taxonomy" id="1207056"/>
    <lineage>
        <taxon>Bacteria</taxon>
        <taxon>Pseudomonadati</taxon>
        <taxon>Bacteroidota</taxon>
        <taxon>Sphingobacteriia</taxon>
        <taxon>Sphingobacteriales</taxon>
        <taxon>Sphingobacteriaceae</taxon>
        <taxon>Pseudopedobacter</taxon>
    </lineage>
</organism>
<protein>
    <recommendedName>
        <fullName evidence="3">TIR domain-containing protein</fullName>
    </recommendedName>
</protein>
<keyword evidence="2" id="KW-1185">Reference proteome</keyword>
<dbReference type="Proteomes" id="UP001597118">
    <property type="component" value="Unassembled WGS sequence"/>
</dbReference>
<name>A0ABW4IEC4_9SPHI</name>
<evidence type="ECO:0008006" key="3">
    <source>
        <dbReference type="Google" id="ProtNLM"/>
    </source>
</evidence>
<sequence>MYRGYNLNLNWNPKCDDDFFEAGQELFLQYEETVKKTLKSYALKEGTLDGSKMQSNWFPQVKADIFISHSHRDEKRAIALAGWLYKVFGIKSFIDSCIWGYSNELLRLIDNKYCFQESSRTYNYNSRNYSTSHVHMMLSVALTMMIDQTECIFFLNTPNSISASSIIDKTESPWIYSEIAMTQMIRKKKPRRHISGIEKLEKGGKLNESELRIQYNIDLSHLVEIDINTLIDWKKDFTKSSSPNALDKLYELTQDNDRNLILG</sequence>
<evidence type="ECO:0000313" key="1">
    <source>
        <dbReference type="EMBL" id="MFD1631105.1"/>
    </source>
</evidence>
<comment type="caution">
    <text evidence="1">The sequence shown here is derived from an EMBL/GenBank/DDBJ whole genome shotgun (WGS) entry which is preliminary data.</text>
</comment>
<gene>
    <name evidence="1" type="ORF">ACFSAH_14610</name>
</gene>
<proteinExistence type="predicted"/>
<dbReference type="EMBL" id="JBHUDG010000040">
    <property type="protein sequence ID" value="MFD1631105.1"/>
    <property type="molecule type" value="Genomic_DNA"/>
</dbReference>
<dbReference type="RefSeq" id="WP_379663473.1">
    <property type="nucleotide sequence ID" value="NZ_JBHUDG010000040.1"/>
</dbReference>
<reference evidence="2" key="1">
    <citation type="journal article" date="2019" name="Int. J. Syst. Evol. Microbiol.">
        <title>The Global Catalogue of Microorganisms (GCM) 10K type strain sequencing project: providing services to taxonomists for standard genome sequencing and annotation.</title>
        <authorList>
            <consortium name="The Broad Institute Genomics Platform"/>
            <consortium name="The Broad Institute Genome Sequencing Center for Infectious Disease"/>
            <person name="Wu L."/>
            <person name="Ma J."/>
        </authorList>
    </citation>
    <scope>NUCLEOTIDE SEQUENCE [LARGE SCALE GENOMIC DNA]</scope>
    <source>
        <strain evidence="2">CCUG 53762</strain>
    </source>
</reference>
<evidence type="ECO:0000313" key="2">
    <source>
        <dbReference type="Proteomes" id="UP001597118"/>
    </source>
</evidence>
<accession>A0ABW4IEC4</accession>